<reference evidence="2" key="1">
    <citation type="submission" date="2023-04" db="EMBL/GenBank/DDBJ databases">
        <title>Ambrosiozyma monospora NBRC 1965.</title>
        <authorList>
            <person name="Ichikawa N."/>
            <person name="Sato H."/>
            <person name="Tonouchi N."/>
        </authorList>
    </citation>
    <scope>NUCLEOTIDE SEQUENCE</scope>
    <source>
        <strain evidence="2">NBRC 1965</strain>
    </source>
</reference>
<sequence length="170" mass="18700">MTETSTSTSTPASTPAYVFKTEKLIDYDDSDEDSDYYSALEEQDVSELTSNTTQSVADDTGITKDTSGSDLKGSFKDSARIKGNENDSVHGETKDNIGSGSFKYNDKMKGNLIDVVHGGKTAGDSKFECLEVGPHKCFFWKAAQPPGYATEIYGERSLWMENIFRELKLS</sequence>
<evidence type="ECO:0000313" key="3">
    <source>
        <dbReference type="Proteomes" id="UP001165063"/>
    </source>
</evidence>
<name>A0A9W6YXM6_AMBMO</name>
<evidence type="ECO:0000313" key="2">
    <source>
        <dbReference type="EMBL" id="GMG40448.1"/>
    </source>
</evidence>
<feature type="region of interest" description="Disordered" evidence="1">
    <location>
        <begin position="41"/>
        <end position="100"/>
    </location>
</feature>
<protein>
    <submittedName>
        <fullName evidence="2">Unnamed protein product</fullName>
    </submittedName>
</protein>
<organism evidence="2 3">
    <name type="scientific">Ambrosiozyma monospora</name>
    <name type="common">Yeast</name>
    <name type="synonym">Endomycopsis monosporus</name>
    <dbReference type="NCBI Taxonomy" id="43982"/>
    <lineage>
        <taxon>Eukaryota</taxon>
        <taxon>Fungi</taxon>
        <taxon>Dikarya</taxon>
        <taxon>Ascomycota</taxon>
        <taxon>Saccharomycotina</taxon>
        <taxon>Pichiomycetes</taxon>
        <taxon>Pichiales</taxon>
        <taxon>Pichiaceae</taxon>
        <taxon>Ambrosiozyma</taxon>
    </lineage>
</organism>
<dbReference type="Proteomes" id="UP001165063">
    <property type="component" value="Unassembled WGS sequence"/>
</dbReference>
<feature type="compositionally biased region" description="Basic and acidic residues" evidence="1">
    <location>
        <begin position="73"/>
        <end position="95"/>
    </location>
</feature>
<comment type="caution">
    <text evidence="2">The sequence shown here is derived from an EMBL/GenBank/DDBJ whole genome shotgun (WGS) entry which is preliminary data.</text>
</comment>
<proteinExistence type="predicted"/>
<dbReference type="EMBL" id="BSXU01003825">
    <property type="protein sequence ID" value="GMG40448.1"/>
    <property type="molecule type" value="Genomic_DNA"/>
</dbReference>
<feature type="compositionally biased region" description="Polar residues" evidence="1">
    <location>
        <begin position="46"/>
        <end position="69"/>
    </location>
</feature>
<gene>
    <name evidence="2" type="ORF">Amon01_000620000</name>
</gene>
<evidence type="ECO:0000256" key="1">
    <source>
        <dbReference type="SAM" id="MobiDB-lite"/>
    </source>
</evidence>
<dbReference type="AlphaFoldDB" id="A0A9W6YXM6"/>
<accession>A0A9W6YXM6</accession>
<keyword evidence="3" id="KW-1185">Reference proteome</keyword>